<feature type="repeat" description="NHL" evidence="2">
    <location>
        <begin position="221"/>
        <end position="264"/>
    </location>
</feature>
<dbReference type="PROSITE" id="PS51125">
    <property type="entry name" value="NHL"/>
    <property type="match status" value="4"/>
</dbReference>
<dbReference type="SUPFAM" id="SSF101898">
    <property type="entry name" value="NHL repeat"/>
    <property type="match status" value="1"/>
</dbReference>
<accession>A0ABQ6TRD0</accession>
<sequence length="368" mass="40568">MSIFILYYRVISDSPTRCPVNTGNRTNRCRNLLASALLALLLTACATPGPPPAPLQWPPSPAEAQVTWNQEIRDYRDAGIRKGFWRRLADFVVGESDLRLGRPYGIFVDNRGRLFIADNANGIVHFMDSQSMKYLLIGTGEPPLFKSPIAITGDDNENIYITDSAGAMVYRYDVKGNVLTTFTGSLERPTGIAFNRNNRLLYVTDTTAHQVVVLDLNGKERFRIGSHGAAPGQFNHPTDLFIDNAGTLYVTDPLNARIQLFSSAGVFQKAFGQPGDTGGEFVKPKGVAVDSGGNIYIADSLRDAVQVFDPAGRYRFAFGATGDGPGQFWMPSGVFIDRSDRIYVADTYNRRIQVFSHVRPTALQGKDR</sequence>
<feature type="repeat" description="NHL" evidence="2">
    <location>
        <begin position="268"/>
        <end position="311"/>
    </location>
</feature>
<evidence type="ECO:0000259" key="4">
    <source>
        <dbReference type="Pfam" id="PF08450"/>
    </source>
</evidence>
<feature type="chain" id="PRO_5046537711" evidence="3">
    <location>
        <begin position="47"/>
        <end position="368"/>
    </location>
</feature>
<keyword evidence="3" id="KW-0732">Signal</keyword>
<comment type="caution">
    <text evidence="5">The sequence shown here is derived from an EMBL/GenBank/DDBJ whole genome shotgun (WGS) entry which is preliminary data.</text>
</comment>
<name>A0ABQ6TRD0_9BACT</name>
<feature type="signal peptide" evidence="3">
    <location>
        <begin position="1"/>
        <end position="46"/>
    </location>
</feature>
<reference evidence="5 6" key="1">
    <citation type="journal article" date="2020" name="Microorganisms">
        <title>Description of Three Novel Members in the Family Geobacteraceae, Oryzomonas japonicum gen. nov., sp. nov., Oryzomonas sagensis sp. nov., and Oryzomonas ruber sp. nov.</title>
        <authorList>
            <person name="Xu Z."/>
            <person name="Masuda Y."/>
            <person name="Hayakawa C."/>
            <person name="Ushijima N."/>
            <person name="Kawano K."/>
            <person name="Shiratori Y."/>
            <person name="Senoo K."/>
            <person name="Itoh H."/>
        </authorList>
    </citation>
    <scope>NUCLEOTIDE SEQUENCE [LARGE SCALE GENOMIC DNA]</scope>
    <source>
        <strain evidence="5 6">Red100</strain>
    </source>
</reference>
<dbReference type="Pfam" id="PF17170">
    <property type="entry name" value="DUF5128"/>
    <property type="match status" value="1"/>
</dbReference>
<proteinExistence type="predicted"/>
<dbReference type="Proteomes" id="UP000798046">
    <property type="component" value="Unassembled WGS sequence"/>
</dbReference>
<evidence type="ECO:0000313" key="5">
    <source>
        <dbReference type="EMBL" id="KAB0671470.1"/>
    </source>
</evidence>
<dbReference type="PANTHER" id="PTHR24104:SF25">
    <property type="entry name" value="PROTEIN LIN-41"/>
    <property type="match status" value="1"/>
</dbReference>
<protein>
    <submittedName>
        <fullName evidence="5">6-bladed beta-propeller</fullName>
    </submittedName>
</protein>
<dbReference type="Gene3D" id="2.120.10.30">
    <property type="entry name" value="TolB, C-terminal domain"/>
    <property type="match status" value="3"/>
</dbReference>
<feature type="domain" description="SMP-30/Gluconolactonase/LRE-like region" evidence="4">
    <location>
        <begin position="165"/>
        <end position="266"/>
    </location>
</feature>
<evidence type="ECO:0000313" key="6">
    <source>
        <dbReference type="Proteomes" id="UP000798046"/>
    </source>
</evidence>
<dbReference type="InterPro" id="IPR001258">
    <property type="entry name" value="NHL_repeat"/>
</dbReference>
<organism evidence="5 6">
    <name type="scientific">Oryzomonas sagensis</name>
    <dbReference type="NCBI Taxonomy" id="2603857"/>
    <lineage>
        <taxon>Bacteria</taxon>
        <taxon>Pseudomonadati</taxon>
        <taxon>Thermodesulfobacteriota</taxon>
        <taxon>Desulfuromonadia</taxon>
        <taxon>Geobacterales</taxon>
        <taxon>Geobacteraceae</taxon>
        <taxon>Oryzomonas</taxon>
    </lineage>
</organism>
<feature type="repeat" description="NHL" evidence="2">
    <location>
        <begin position="318"/>
        <end position="358"/>
    </location>
</feature>
<evidence type="ECO:0000256" key="3">
    <source>
        <dbReference type="SAM" id="SignalP"/>
    </source>
</evidence>
<dbReference type="InterPro" id="IPR050952">
    <property type="entry name" value="TRIM-NHL_E3_ligases"/>
</dbReference>
<feature type="repeat" description="NHL" evidence="2">
    <location>
        <begin position="184"/>
        <end position="217"/>
    </location>
</feature>
<evidence type="ECO:0000256" key="2">
    <source>
        <dbReference type="PROSITE-ProRule" id="PRU00504"/>
    </source>
</evidence>
<dbReference type="InterPro" id="IPR011042">
    <property type="entry name" value="6-blade_b-propeller_TolB-like"/>
</dbReference>
<keyword evidence="1" id="KW-0677">Repeat</keyword>
<keyword evidence="6" id="KW-1185">Reference proteome</keyword>
<dbReference type="InterPro" id="IPR013658">
    <property type="entry name" value="SGL"/>
</dbReference>
<dbReference type="Pfam" id="PF08450">
    <property type="entry name" value="SGL"/>
    <property type="match status" value="1"/>
</dbReference>
<evidence type="ECO:0000256" key="1">
    <source>
        <dbReference type="ARBA" id="ARBA00022737"/>
    </source>
</evidence>
<dbReference type="PANTHER" id="PTHR24104">
    <property type="entry name" value="E3 UBIQUITIN-PROTEIN LIGASE NHLRC1-RELATED"/>
    <property type="match status" value="1"/>
</dbReference>
<dbReference type="EMBL" id="VZRA01000001">
    <property type="protein sequence ID" value="KAB0671470.1"/>
    <property type="molecule type" value="Genomic_DNA"/>
</dbReference>
<gene>
    <name evidence="5" type="ORF">F6V30_02505</name>
</gene>